<proteinExistence type="predicted"/>
<evidence type="ECO:0000256" key="1">
    <source>
        <dbReference type="SAM" id="MobiDB-lite"/>
    </source>
</evidence>
<dbReference type="PANTHER" id="PTHR15600">
    <property type="entry name" value="SACSIN"/>
    <property type="match status" value="1"/>
</dbReference>
<dbReference type="PANTHER" id="PTHR15600:SF42">
    <property type="entry name" value="SACSIN"/>
    <property type="match status" value="1"/>
</dbReference>
<gene>
    <name evidence="3" type="ORF">BaRGS_00020521</name>
</gene>
<evidence type="ECO:0000259" key="2">
    <source>
        <dbReference type="Pfam" id="PF25794"/>
    </source>
</evidence>
<feature type="region of interest" description="Disordered" evidence="1">
    <location>
        <begin position="64"/>
        <end position="130"/>
    </location>
</feature>
<feature type="domain" description="Sacsin/Nov" evidence="2">
    <location>
        <begin position="133"/>
        <end position="226"/>
    </location>
</feature>
<protein>
    <recommendedName>
        <fullName evidence="2">Sacsin/Nov domain-containing protein</fullName>
    </recommendedName>
</protein>
<comment type="caution">
    <text evidence="3">The sequence shown here is derived from an EMBL/GenBank/DDBJ whole genome shotgun (WGS) entry which is preliminary data.</text>
</comment>
<name>A0ABD0KMF1_9CAEN</name>
<feature type="compositionally biased region" description="Acidic residues" evidence="1">
    <location>
        <begin position="1"/>
        <end position="12"/>
    </location>
</feature>
<dbReference type="AlphaFoldDB" id="A0ABD0KMF1"/>
<feature type="compositionally biased region" description="Low complexity" evidence="1">
    <location>
        <begin position="64"/>
        <end position="74"/>
    </location>
</feature>
<sequence length="261" mass="29237">ESDASDGAEEDGEGHVVGFERPSLLEDLRNILAEYPDDGQIFKEMIQNAEDAGATTIQIFSVAAKASQQRSASKTPVPKEAPRAHTKGSRQKTKQSERVSLRKAERGSKMKSPSRKHDTPGDTKSRTWRPPFLDTFTGPGLCIYNDEKFTNEDWSGIRKLHTSVKAKDPLKVGRFGLGFKSVFHVTDHPVIISGHKLMFMDPFKDEKNAIYEMHLKSLTTEEHQALNCILTGVLHVLPEQCLTREWFEGHTVLVPVERGTL</sequence>
<feature type="compositionally biased region" description="Basic residues" evidence="1">
    <location>
        <begin position="84"/>
        <end position="93"/>
    </location>
</feature>
<evidence type="ECO:0000313" key="3">
    <source>
        <dbReference type="EMBL" id="KAK7488214.1"/>
    </source>
</evidence>
<feature type="region of interest" description="Disordered" evidence="1">
    <location>
        <begin position="1"/>
        <end position="20"/>
    </location>
</feature>
<feature type="domain" description="Sacsin/Nov" evidence="2">
    <location>
        <begin position="23"/>
        <end position="70"/>
    </location>
</feature>
<dbReference type="InterPro" id="IPR058210">
    <property type="entry name" value="SACS/Nov_dom"/>
</dbReference>
<keyword evidence="4" id="KW-1185">Reference proteome</keyword>
<dbReference type="InterPro" id="IPR036890">
    <property type="entry name" value="HATPase_C_sf"/>
</dbReference>
<feature type="non-terminal residue" evidence="3">
    <location>
        <position position="1"/>
    </location>
</feature>
<organism evidence="3 4">
    <name type="scientific">Batillaria attramentaria</name>
    <dbReference type="NCBI Taxonomy" id="370345"/>
    <lineage>
        <taxon>Eukaryota</taxon>
        <taxon>Metazoa</taxon>
        <taxon>Spiralia</taxon>
        <taxon>Lophotrochozoa</taxon>
        <taxon>Mollusca</taxon>
        <taxon>Gastropoda</taxon>
        <taxon>Caenogastropoda</taxon>
        <taxon>Sorbeoconcha</taxon>
        <taxon>Cerithioidea</taxon>
        <taxon>Batillariidae</taxon>
        <taxon>Batillaria</taxon>
    </lineage>
</organism>
<dbReference type="InterPro" id="IPR052972">
    <property type="entry name" value="Sacsin_chaperone_reg"/>
</dbReference>
<dbReference type="SUPFAM" id="SSF55874">
    <property type="entry name" value="ATPase domain of HSP90 chaperone/DNA topoisomerase II/histidine kinase"/>
    <property type="match status" value="1"/>
</dbReference>
<evidence type="ECO:0000313" key="4">
    <source>
        <dbReference type="Proteomes" id="UP001519460"/>
    </source>
</evidence>
<accession>A0ABD0KMF1</accession>
<dbReference type="EMBL" id="JACVVK020000153">
    <property type="protein sequence ID" value="KAK7488214.1"/>
    <property type="molecule type" value="Genomic_DNA"/>
</dbReference>
<dbReference type="Proteomes" id="UP001519460">
    <property type="component" value="Unassembled WGS sequence"/>
</dbReference>
<dbReference type="Pfam" id="PF25794">
    <property type="entry name" value="SACS"/>
    <property type="match status" value="2"/>
</dbReference>
<feature type="compositionally biased region" description="Basic and acidic residues" evidence="1">
    <location>
        <begin position="94"/>
        <end position="108"/>
    </location>
</feature>
<reference evidence="3 4" key="1">
    <citation type="journal article" date="2023" name="Sci. Data">
        <title>Genome assembly of the Korean intertidal mud-creeper Batillaria attramentaria.</title>
        <authorList>
            <person name="Patra A.K."/>
            <person name="Ho P.T."/>
            <person name="Jun S."/>
            <person name="Lee S.J."/>
            <person name="Kim Y."/>
            <person name="Won Y.J."/>
        </authorList>
    </citation>
    <scope>NUCLEOTIDE SEQUENCE [LARGE SCALE GENOMIC DNA]</scope>
    <source>
        <strain evidence="3">Wonlab-2016</strain>
    </source>
</reference>
<feature type="compositionally biased region" description="Basic and acidic residues" evidence="1">
    <location>
        <begin position="115"/>
        <end position="125"/>
    </location>
</feature>